<feature type="region of interest" description="Disordered" evidence="8">
    <location>
        <begin position="1125"/>
        <end position="1156"/>
    </location>
</feature>
<dbReference type="PANTHER" id="PTHR11902">
    <property type="entry name" value="ENOLASE"/>
    <property type="match status" value="1"/>
</dbReference>
<dbReference type="PRINTS" id="PR00148">
    <property type="entry name" value="ENOLASE"/>
</dbReference>
<feature type="region of interest" description="Disordered" evidence="8">
    <location>
        <begin position="804"/>
        <end position="823"/>
    </location>
</feature>
<dbReference type="SMART" id="SM01192">
    <property type="entry name" value="Enolase_C"/>
    <property type="match status" value="1"/>
</dbReference>
<feature type="region of interest" description="Disordered" evidence="8">
    <location>
        <begin position="892"/>
        <end position="921"/>
    </location>
</feature>
<keyword evidence="6" id="KW-0324">Glycolysis</keyword>
<dbReference type="GO" id="GO:0004634">
    <property type="term" value="F:phosphopyruvate hydratase activity"/>
    <property type="evidence" value="ECO:0007669"/>
    <property type="project" value="UniProtKB-EC"/>
</dbReference>
<dbReference type="InterPro" id="IPR000941">
    <property type="entry name" value="Enolase"/>
</dbReference>
<evidence type="ECO:0000256" key="8">
    <source>
        <dbReference type="SAM" id="MobiDB-lite"/>
    </source>
</evidence>
<dbReference type="GO" id="GO:0006096">
    <property type="term" value="P:glycolytic process"/>
    <property type="evidence" value="ECO:0007669"/>
    <property type="project" value="UniProtKB-UniPathway"/>
</dbReference>
<comment type="cofactor">
    <cofactor evidence="1">
        <name>Mg(2+)</name>
        <dbReference type="ChEBI" id="CHEBI:18420"/>
    </cofactor>
</comment>
<comment type="caution">
    <text evidence="10">The sequence shown here is derived from an EMBL/GenBank/DDBJ whole genome shotgun (WGS) entry which is preliminary data.</text>
</comment>
<evidence type="ECO:0000313" key="11">
    <source>
        <dbReference type="Proteomes" id="UP000654075"/>
    </source>
</evidence>
<comment type="pathway">
    <text evidence="2">Carbohydrate degradation; glycolysis; pyruvate from D-glyceraldehyde 3-phosphate: step 4/5.</text>
</comment>
<dbReference type="InterPro" id="IPR016024">
    <property type="entry name" value="ARM-type_fold"/>
</dbReference>
<name>A0A813HXR4_POLGL</name>
<dbReference type="Pfam" id="PF13251">
    <property type="entry name" value="DUF4042"/>
    <property type="match status" value="1"/>
</dbReference>
<dbReference type="InterPro" id="IPR036849">
    <property type="entry name" value="Enolase-like_C_sf"/>
</dbReference>
<dbReference type="Gene3D" id="3.20.20.120">
    <property type="entry name" value="Enolase-like C-terminal domain"/>
    <property type="match status" value="1"/>
</dbReference>
<keyword evidence="11" id="KW-1185">Reference proteome</keyword>
<proteinExistence type="inferred from homology"/>
<keyword evidence="7" id="KW-0456">Lyase</keyword>
<comment type="similarity">
    <text evidence="3">Belongs to the enolase family.</text>
</comment>
<feature type="compositionally biased region" description="Polar residues" evidence="8">
    <location>
        <begin position="804"/>
        <end position="816"/>
    </location>
</feature>
<dbReference type="Gene3D" id="1.25.10.10">
    <property type="entry name" value="Leucine-rich Repeat Variant"/>
    <property type="match status" value="1"/>
</dbReference>
<dbReference type="InterPro" id="IPR025283">
    <property type="entry name" value="DUF4042"/>
</dbReference>
<evidence type="ECO:0000256" key="6">
    <source>
        <dbReference type="ARBA" id="ARBA00023152"/>
    </source>
</evidence>
<dbReference type="SUPFAM" id="SSF51604">
    <property type="entry name" value="Enolase C-terminal domain-like"/>
    <property type="match status" value="1"/>
</dbReference>
<evidence type="ECO:0000256" key="5">
    <source>
        <dbReference type="ARBA" id="ARBA00022842"/>
    </source>
</evidence>
<feature type="compositionally biased region" description="Low complexity" evidence="8">
    <location>
        <begin position="892"/>
        <end position="917"/>
    </location>
</feature>
<feature type="compositionally biased region" description="Pro residues" evidence="8">
    <location>
        <begin position="1306"/>
        <end position="1318"/>
    </location>
</feature>
<feature type="region of interest" description="Disordered" evidence="8">
    <location>
        <begin position="1275"/>
        <end position="1330"/>
    </location>
</feature>
<dbReference type="InterPro" id="IPR020809">
    <property type="entry name" value="Enolase_CS"/>
</dbReference>
<feature type="compositionally biased region" description="Low complexity" evidence="8">
    <location>
        <begin position="1278"/>
        <end position="1290"/>
    </location>
</feature>
<dbReference type="EMBL" id="CAJNNV010033153">
    <property type="protein sequence ID" value="CAE8642350.1"/>
    <property type="molecule type" value="Genomic_DNA"/>
</dbReference>
<evidence type="ECO:0000256" key="2">
    <source>
        <dbReference type="ARBA" id="ARBA00005031"/>
    </source>
</evidence>
<dbReference type="PANTHER" id="PTHR11902:SF1">
    <property type="entry name" value="ENOLASE"/>
    <property type="match status" value="1"/>
</dbReference>
<reference evidence="10" key="1">
    <citation type="submission" date="2021-02" db="EMBL/GenBank/DDBJ databases">
        <authorList>
            <person name="Dougan E. K."/>
            <person name="Rhodes N."/>
            <person name="Thang M."/>
            <person name="Chan C."/>
        </authorList>
    </citation>
    <scope>NUCLEOTIDE SEQUENCE</scope>
</reference>
<evidence type="ECO:0000256" key="4">
    <source>
        <dbReference type="ARBA" id="ARBA00012058"/>
    </source>
</evidence>
<dbReference type="SUPFAM" id="SSF48371">
    <property type="entry name" value="ARM repeat"/>
    <property type="match status" value="1"/>
</dbReference>
<dbReference type="UniPathway" id="UPA00109">
    <property type="reaction ID" value="UER00187"/>
</dbReference>
<dbReference type="PROSITE" id="PS00164">
    <property type="entry name" value="ENOLASE"/>
    <property type="match status" value="1"/>
</dbReference>
<evidence type="ECO:0000256" key="1">
    <source>
        <dbReference type="ARBA" id="ARBA00001946"/>
    </source>
</evidence>
<sequence>MDVAASEFKVEGKDCYDLGLWYPESERGDASLKMTGAQLGEFYAQLCKDFPIITIEDPFDQDDWAAWEALTKALGTEKQVVGDDLTVTNVTRVKKAIDQKACNALLLKVNQIGSVTESIDAVKMCKQSGWGVMTSHRSGETEDTTIADLAVGLCTGQIKKSWAPKLCTRVPAGASRSGWATEPTLGDLFQGCEFGWATEPAFAQPRLWVFSMLLALVARGVYRRFFRRLQSLVLRESGGARGDARSVAVHALPGDCRLQQYEAAAHESTKGSSRSDSAAGDGLGPNCRANYQRQGALEISTSTAAAAGFCPARCSASHIHAWLFLTAEFQNQVSIPCIRLNSVPAASRGLCGPRAIPCSVVAANQQLADLQPVDLMFGAAGRAGRAPGCCSGGGNWAHVVLAAYGQQHVSWEHIFPWHASGCVSCAACAASHRCRGPHAAGAVGPGTSRLRGLQHLAAACINVAGAVGTLQPLRRQEHAADLQICSSGLQPLSVTGAPYVTRCRVPLQGPGPPGLAALGAPPLSSDWSWSDRDTELSAVDADSVAAVRRRTAGKGRGGAEDAATVAMALQAQCRAGALRSCVQLFKLWPKAYFGRWPLVLDFQSGEVCRSSGGAAPLPMLLAICQQDPSPKVRAAALASVCALLEAPSVRSFPVPLERDGVGNSAGGSLSEQLAKTLRQSHSVVFKLVQCSNVGDVQNALRACGDLASSTPYTKLKPGLLTEIVQRLVPFLRGMTDLTCLDAVPQVVSAAVAAMGVALKREDCAAELQSCLFTGRGQSGVPLADELVKSVLHVVSLVNKLPSGASSAQITQPSPTKTRPKKGAAALDLEPGDSVVTQECALLASRVLHFRPAVLPQTTVEMYQELVSSLVEMGHSGFRVRGFRLLSDLLEPPTTTTEGLASTEAPETEAATQAARPPSQLSPSWCAGLARTVWLKACAPAELSSTVRASAMSALPGLLLTAIQRQEAEGSVTVAPVPEALATLRSGASDANATVRTAAAQAFGALSHLRFHAVEGGPSETEAVLQLVMCLCVDTAGDVRSAAVTALASFATVELSAAAGQSSAASLVGVAGGAAGASLLPPSIWRQAAKVTLDVCGDQSDKARASAMRTLGCLVDLLGSDDSDREEAAAYPSSIPPGLGPSPGNAPATASGTGSKPWDVTASMEVRIALALADGVQTPPPKCQWNACRSAGQLFRCRNLLAAQDTARQALDVLLMPICQQVSSAANLKVRIQATQALTQLLASGLWTQADADAVLLAVCNGIDVLQDNDGSAGLRRFGGSMPGPKSGPPKVAKAFKPETSGGYPTPSAPPGLEKPPTTPSSRPQTAAEDRQQATYLAQLRCELLGLAERCATCAVEAMSHPSSPSSAGGDYLEKSLLKALKAIGPELARLLKEEAKASSNEAKQLSSRPALLSHLNAVLGEKWAIKGIVSELPDEPAAPCLQEGGAF</sequence>
<evidence type="ECO:0000259" key="9">
    <source>
        <dbReference type="SMART" id="SM01192"/>
    </source>
</evidence>
<dbReference type="InterPro" id="IPR011989">
    <property type="entry name" value="ARM-like"/>
</dbReference>
<dbReference type="InterPro" id="IPR020810">
    <property type="entry name" value="Enolase_C"/>
</dbReference>
<dbReference type="Proteomes" id="UP000654075">
    <property type="component" value="Unassembled WGS sequence"/>
</dbReference>
<keyword evidence="5" id="KW-0460">Magnesium</keyword>
<evidence type="ECO:0000256" key="7">
    <source>
        <dbReference type="ARBA" id="ARBA00023239"/>
    </source>
</evidence>
<organism evidence="10 11">
    <name type="scientific">Polarella glacialis</name>
    <name type="common">Dinoflagellate</name>
    <dbReference type="NCBI Taxonomy" id="89957"/>
    <lineage>
        <taxon>Eukaryota</taxon>
        <taxon>Sar</taxon>
        <taxon>Alveolata</taxon>
        <taxon>Dinophyceae</taxon>
        <taxon>Suessiales</taxon>
        <taxon>Suessiaceae</taxon>
        <taxon>Polarella</taxon>
    </lineage>
</organism>
<protein>
    <recommendedName>
        <fullName evidence="4">phosphopyruvate hydratase</fullName>
        <ecNumber evidence="4">4.2.1.11</ecNumber>
    </recommendedName>
</protein>
<gene>
    <name evidence="10" type="ORF">PGLA1383_LOCUS56852</name>
</gene>
<evidence type="ECO:0000256" key="3">
    <source>
        <dbReference type="ARBA" id="ARBA00009604"/>
    </source>
</evidence>
<evidence type="ECO:0000313" key="10">
    <source>
        <dbReference type="EMBL" id="CAE8642350.1"/>
    </source>
</evidence>
<dbReference type="GO" id="GO:0000015">
    <property type="term" value="C:phosphopyruvate hydratase complex"/>
    <property type="evidence" value="ECO:0007669"/>
    <property type="project" value="InterPro"/>
</dbReference>
<dbReference type="Pfam" id="PF00113">
    <property type="entry name" value="Enolase_C"/>
    <property type="match status" value="1"/>
</dbReference>
<accession>A0A813HXR4</accession>
<dbReference type="GO" id="GO:0000287">
    <property type="term" value="F:magnesium ion binding"/>
    <property type="evidence" value="ECO:0007669"/>
    <property type="project" value="InterPro"/>
</dbReference>
<dbReference type="EC" id="4.2.1.11" evidence="4"/>
<feature type="domain" description="Enolase C-terminal TIM barrel" evidence="9">
    <location>
        <begin position="1"/>
        <end position="165"/>
    </location>
</feature>